<dbReference type="FunFam" id="3.40.50.11210:FF:000001">
    <property type="entry name" value="Ral GTPase-activating protein subunit alpha-1 isoform 1"/>
    <property type="match status" value="1"/>
</dbReference>
<dbReference type="GO" id="GO:0005096">
    <property type="term" value="F:GTPase activator activity"/>
    <property type="evidence" value="ECO:0007669"/>
    <property type="project" value="UniProtKB-KW"/>
</dbReference>
<dbReference type="InterPro" id="IPR035974">
    <property type="entry name" value="Rap/Ran-GAP_sf"/>
</dbReference>
<dbReference type="Pfam" id="PF02145">
    <property type="entry name" value="Rap_GAP"/>
    <property type="match status" value="1"/>
</dbReference>
<feature type="region of interest" description="Disordered" evidence="3">
    <location>
        <begin position="679"/>
        <end position="708"/>
    </location>
</feature>
<keyword evidence="2" id="KW-0175">Coiled coil</keyword>
<evidence type="ECO:0000256" key="1">
    <source>
        <dbReference type="ARBA" id="ARBA00022468"/>
    </source>
</evidence>
<feature type="compositionally biased region" description="Basic and acidic residues" evidence="3">
    <location>
        <begin position="698"/>
        <end position="708"/>
    </location>
</feature>
<protein>
    <submittedName>
        <fullName evidence="6">Rap-GAP domain-containing protein</fullName>
    </submittedName>
</protein>
<feature type="region of interest" description="Disordered" evidence="3">
    <location>
        <begin position="398"/>
        <end position="586"/>
    </location>
</feature>
<name>A0A914W0Z7_9BILA</name>
<dbReference type="AlphaFoldDB" id="A0A914W0Z7"/>
<evidence type="ECO:0000256" key="3">
    <source>
        <dbReference type="SAM" id="MobiDB-lite"/>
    </source>
</evidence>
<feature type="compositionally biased region" description="Basic residues" evidence="3">
    <location>
        <begin position="501"/>
        <end position="513"/>
    </location>
</feature>
<feature type="compositionally biased region" description="Polar residues" evidence="3">
    <location>
        <begin position="514"/>
        <end position="535"/>
    </location>
</feature>
<feature type="coiled-coil region" evidence="2">
    <location>
        <begin position="615"/>
        <end position="670"/>
    </location>
</feature>
<keyword evidence="5" id="KW-1185">Reference proteome</keyword>
<feature type="compositionally biased region" description="Polar residues" evidence="3">
    <location>
        <begin position="422"/>
        <end position="433"/>
    </location>
</feature>
<dbReference type="PANTHER" id="PTHR15711">
    <property type="entry name" value="RAP GTPASE-ACTIVATING PROTEIN"/>
    <property type="match status" value="1"/>
</dbReference>
<proteinExistence type="predicted"/>
<dbReference type="InterPro" id="IPR000331">
    <property type="entry name" value="Rap/Ran_GAP_dom"/>
</dbReference>
<dbReference type="GO" id="GO:0051056">
    <property type="term" value="P:regulation of small GTPase mediated signal transduction"/>
    <property type="evidence" value="ECO:0007669"/>
    <property type="project" value="InterPro"/>
</dbReference>
<feature type="domain" description="Rap-GAP" evidence="4">
    <location>
        <begin position="140"/>
        <end position="356"/>
    </location>
</feature>
<evidence type="ECO:0000256" key="2">
    <source>
        <dbReference type="SAM" id="Coils"/>
    </source>
</evidence>
<evidence type="ECO:0000313" key="6">
    <source>
        <dbReference type="WBParaSite" id="PSAMB.scaffold2895size20692.g19512.t1"/>
    </source>
</evidence>
<dbReference type="Proteomes" id="UP000887566">
    <property type="component" value="Unplaced"/>
</dbReference>
<feature type="compositionally biased region" description="Low complexity" evidence="3">
    <location>
        <begin position="434"/>
        <end position="444"/>
    </location>
</feature>
<dbReference type="WBParaSite" id="PSAMB.scaffold2895size20692.g19512.t1">
    <property type="protein sequence ID" value="PSAMB.scaffold2895size20692.g19512.t1"/>
    <property type="gene ID" value="PSAMB.scaffold2895size20692.g19512"/>
</dbReference>
<dbReference type="GO" id="GO:0005737">
    <property type="term" value="C:cytoplasm"/>
    <property type="evidence" value="ECO:0007669"/>
    <property type="project" value="TreeGrafter"/>
</dbReference>
<dbReference type="InterPro" id="IPR050989">
    <property type="entry name" value="Rap1_Ran_GAP"/>
</dbReference>
<sequence length="720" mass="79995">VMPPGGGYWIDGVSSSFVNIDDDFLNGTNAPTNSCARYKLEMDDTSRCYRRHFLGREHHDFYAWDDNLGPLILSVRTETISSQDHFRIMLRTRQGTVHEIIPASALGDSPIASRMARLLCDEVSTDKFHPIAFPGGSEMILQYDEHVLTNTYKFGVIYQKFGQTREEELFGNATHSAAMEEFLTLLGDRIQLRDFDGYRGGLDTAHGQTGDESVFTVFKDREIMFHVSTLLPYTVGDVQQVQRKRHIGNDIVAIVFQDENTPFVPDMIASNFLHSFIVVQPINSATNKARYRVAVTARDDVPFFGPTLPSPALFRKGQEFRNFLITKLINAENAAYKSDRFSKLAERTRGSLLDALYNELRQRVDFYGISMHMDATKENSTSSLGLFDSVKKVITGRTRSASQDVNCSSLPRQDSHLPYPSPTASATRKWNSVSGASSSTASSGSGTGRKTNSMPSSAKRDSSHRHRDSSAKRFEDLPEEQEQPNGSPVAAQPRATSSPKAYRRGAVQKKIVSRNHSTQSSASSNGLPTGASALQSDEHSSSPDATPTSAKYKSRSLGNIRTVDSESSSVDSMELEHDSDTGMESMSSAEAQNGKNHMACSFCVDAPEGASFAANSEDYRKLEEMMGEMAKLKNEKMDLLRQNVTCKTDIKKLKQRESYLATDLDRANEEISKLRQMLKQGPVGSGQAQQPQVHRRSSKPDRPPVELDFKELDCERDCEV</sequence>
<organism evidence="5 6">
    <name type="scientific">Plectus sambesii</name>
    <dbReference type="NCBI Taxonomy" id="2011161"/>
    <lineage>
        <taxon>Eukaryota</taxon>
        <taxon>Metazoa</taxon>
        <taxon>Ecdysozoa</taxon>
        <taxon>Nematoda</taxon>
        <taxon>Chromadorea</taxon>
        <taxon>Plectida</taxon>
        <taxon>Plectina</taxon>
        <taxon>Plectoidea</taxon>
        <taxon>Plectidae</taxon>
        <taxon>Plectus</taxon>
    </lineage>
</organism>
<dbReference type="PANTHER" id="PTHR15711:SF32">
    <property type="entry name" value="RAP GTPASE ACTIVATING PROTEIN 1, ISOFORM H"/>
    <property type="match status" value="1"/>
</dbReference>
<accession>A0A914W0Z7</accession>
<dbReference type="Pfam" id="PF21022">
    <property type="entry name" value="Rap-GAP_dimer"/>
    <property type="match status" value="1"/>
</dbReference>
<dbReference type="Gene3D" id="6.10.140.210">
    <property type="match status" value="1"/>
</dbReference>
<feature type="compositionally biased region" description="Polar residues" evidence="3">
    <location>
        <begin position="398"/>
        <end position="412"/>
    </location>
</feature>
<evidence type="ECO:0000313" key="5">
    <source>
        <dbReference type="Proteomes" id="UP000887566"/>
    </source>
</evidence>
<dbReference type="SUPFAM" id="SSF111347">
    <property type="entry name" value="Rap/Ran-GAP"/>
    <property type="match status" value="1"/>
</dbReference>
<evidence type="ECO:0000259" key="4">
    <source>
        <dbReference type="PROSITE" id="PS50085"/>
    </source>
</evidence>
<reference evidence="6" key="1">
    <citation type="submission" date="2022-11" db="UniProtKB">
        <authorList>
            <consortium name="WormBaseParasite"/>
        </authorList>
    </citation>
    <scope>IDENTIFICATION</scope>
</reference>
<feature type="compositionally biased region" description="Polar residues" evidence="3">
    <location>
        <begin position="542"/>
        <end position="559"/>
    </location>
</feature>
<dbReference type="PROSITE" id="PS50085">
    <property type="entry name" value="RAPGAP"/>
    <property type="match status" value="1"/>
</dbReference>
<dbReference type="Gene3D" id="3.40.50.11210">
    <property type="entry name" value="Rap/Ran-GAP"/>
    <property type="match status" value="1"/>
</dbReference>
<keyword evidence="1" id="KW-0343">GTPase activation</keyword>